<reference evidence="2" key="1">
    <citation type="submission" date="2010-05" db="EMBL/GenBank/DDBJ databases">
        <authorList>
            <person name="Genoscope - CEA"/>
        </authorList>
    </citation>
    <scope>NUCLEOTIDE SEQUENCE</scope>
</reference>
<feature type="compositionally biased region" description="Low complexity" evidence="1">
    <location>
        <begin position="389"/>
        <end position="462"/>
    </location>
</feature>
<sequence>MREYIKSSGILLLINILAISNPMMAQEYDDMYFTKADRKQTDFNLKVNRGDADMAMASLEDNNLQEVYLDKNVNPEYIAKYQAQPAKNLSKRNEEVDYYPEVNANNISSTTGYFNNYNRRFTPYQIAPFKINYGNAYGFRAYNNTMFGYNPFDNNWISDFYSPYGYNPYSPFSFGYPSFDPWSQVYGGSWFSTVGMGRNPMYNNSYHYNPGWAMMRTPYPTGWAWNTGITEGPKGIRDRVIGSRGSSGSKTVARGDVVYGSSSNANRSYRTTSARPNSNVRDFGNQNFQNEYLSQSVHQRRTNQSFKKSNSVEALSRNQSVRNSISVGEIKITENNQRSQMVANNRALTTQNKTSRRYYSTNMPERNDFNMASKGDVRNIYQNRSIQYSSGSSSGVTTNSSSTPATSRSYKSSYNSSSGASRNYSLPSNSGSRSSISSSGSRSSISSTGSRSSGGSSRSVKN</sequence>
<evidence type="ECO:0000313" key="2">
    <source>
        <dbReference type="EMBL" id="CBL88144.1"/>
    </source>
</evidence>
<feature type="compositionally biased region" description="Polar residues" evidence="1">
    <location>
        <begin position="352"/>
        <end position="364"/>
    </location>
</feature>
<protein>
    <submittedName>
        <fullName evidence="2">Uncharacterized protein</fullName>
    </submittedName>
</protein>
<accession>F4MNA9</accession>
<name>F4MNA9_9BACT</name>
<reference evidence="2" key="2">
    <citation type="journal article" date="2012" name="Environ. Microbiol.">
        <title>Genomic content of uncultured Bacteroidetes from contrasting oceanic provinces in the North Atlantic Ocean.</title>
        <authorList>
            <person name="Gomez-Pereira P.R."/>
            <person name="Schuler M."/>
            <person name="Fuchs B.M."/>
            <person name="Bennke C."/>
            <person name="Teeling H."/>
            <person name="Waldmann J."/>
            <person name="Richter M."/>
            <person name="Barbe V."/>
            <person name="Bataille E."/>
            <person name="Glockner F.O."/>
            <person name="Amann R."/>
        </authorList>
    </citation>
    <scope>NUCLEOTIDE SEQUENCE</scope>
</reference>
<organism evidence="2">
    <name type="scientific">uncultured Cytophagia bacterium</name>
    <dbReference type="NCBI Taxonomy" id="768505"/>
    <lineage>
        <taxon>Bacteria</taxon>
        <taxon>Pseudomonadati</taxon>
        <taxon>Bacteroidota</taxon>
        <taxon>Cytophagia</taxon>
        <taxon>environmental samples</taxon>
    </lineage>
</organism>
<feature type="region of interest" description="Disordered" evidence="1">
    <location>
        <begin position="259"/>
        <end position="319"/>
    </location>
</feature>
<feature type="region of interest" description="Disordered" evidence="1">
    <location>
        <begin position="352"/>
        <end position="374"/>
    </location>
</feature>
<dbReference type="AlphaFoldDB" id="F4MNA9"/>
<gene>
    <name evidence="2" type="ORF">S18_1001_0021</name>
</gene>
<feature type="region of interest" description="Disordered" evidence="1">
    <location>
        <begin position="388"/>
        <end position="462"/>
    </location>
</feature>
<proteinExistence type="predicted"/>
<dbReference type="EMBL" id="FQ032830">
    <property type="protein sequence ID" value="CBL88144.1"/>
    <property type="molecule type" value="Genomic_DNA"/>
</dbReference>
<feature type="compositionally biased region" description="Polar residues" evidence="1">
    <location>
        <begin position="260"/>
        <end position="319"/>
    </location>
</feature>
<evidence type="ECO:0000256" key="1">
    <source>
        <dbReference type="SAM" id="MobiDB-lite"/>
    </source>
</evidence>